<comment type="caution">
    <text evidence="2">The sequence shown here is derived from an EMBL/GenBank/DDBJ whole genome shotgun (WGS) entry which is preliminary data.</text>
</comment>
<organism evidence="2 3">
    <name type="scientific">Desulfomonile tiedjei</name>
    <dbReference type="NCBI Taxonomy" id="2358"/>
    <lineage>
        <taxon>Bacteria</taxon>
        <taxon>Pseudomonadati</taxon>
        <taxon>Thermodesulfobacteriota</taxon>
        <taxon>Desulfomonilia</taxon>
        <taxon>Desulfomonilales</taxon>
        <taxon>Desulfomonilaceae</taxon>
        <taxon>Desulfomonile</taxon>
    </lineage>
</organism>
<dbReference type="PANTHER" id="PTHR43000">
    <property type="entry name" value="DTDP-D-GLUCOSE 4,6-DEHYDRATASE-RELATED"/>
    <property type="match status" value="1"/>
</dbReference>
<dbReference type="Gene3D" id="3.40.50.720">
    <property type="entry name" value="NAD(P)-binding Rossmann-like Domain"/>
    <property type="match status" value="1"/>
</dbReference>
<dbReference type="GO" id="GO:0016831">
    <property type="term" value="F:carboxy-lyase activity"/>
    <property type="evidence" value="ECO:0007669"/>
    <property type="project" value="InterPro"/>
</dbReference>
<evidence type="ECO:0000313" key="2">
    <source>
        <dbReference type="EMBL" id="MBI5248404.1"/>
    </source>
</evidence>
<accession>A0A9D6UYV2</accession>
<name>A0A9D6UYV2_9BACT</name>
<sequence>MSITNENVLVTGAAGFIGSHLCQELVRAGALVRAMVRYNSLESHGLLELLPRDIYDSIEVISGDVRDLHLMRKAVSGCRVVFHLAALIGIPYSYHAPQSYIDTNVCGSLNVFQASLEEGVERVVHTSTSEVYGTARYTPIDEEHPLQGQSPYSASKIAADKLAESFYLSFGLPVVTMRPFNCFGPRQSARAFIPAMISQLLYEPKVRCGLLTPYRDYTFVQDTAAGFIACATIPGIEGMTINVGSGKKISMGDLLSRIMDRMNVYKEAVEESDRFRPDKSEVKALICDNTLAKEHLGWTPKCSLDHGLDQVIEYFQNNPQSAKTNHYVV</sequence>
<dbReference type="AlphaFoldDB" id="A0A9D6UYV2"/>
<dbReference type="InterPro" id="IPR045869">
    <property type="entry name" value="Arna-like_SDR_e"/>
</dbReference>
<dbReference type="CDD" id="cd05257">
    <property type="entry name" value="Arna_like_SDR_e"/>
    <property type="match status" value="1"/>
</dbReference>
<feature type="domain" description="NAD(P)-binding" evidence="1">
    <location>
        <begin position="9"/>
        <end position="310"/>
    </location>
</feature>
<evidence type="ECO:0000313" key="3">
    <source>
        <dbReference type="Proteomes" id="UP000807825"/>
    </source>
</evidence>
<evidence type="ECO:0000259" key="1">
    <source>
        <dbReference type="Pfam" id="PF16363"/>
    </source>
</evidence>
<protein>
    <submittedName>
        <fullName evidence="2">SDR family NAD(P)-dependent oxidoreductase</fullName>
    </submittedName>
</protein>
<dbReference type="EMBL" id="JACRDE010000086">
    <property type="protein sequence ID" value="MBI5248404.1"/>
    <property type="molecule type" value="Genomic_DNA"/>
</dbReference>
<proteinExistence type="predicted"/>
<dbReference type="SUPFAM" id="SSF51735">
    <property type="entry name" value="NAD(P)-binding Rossmann-fold domains"/>
    <property type="match status" value="1"/>
</dbReference>
<dbReference type="Pfam" id="PF16363">
    <property type="entry name" value="GDP_Man_Dehyd"/>
    <property type="match status" value="1"/>
</dbReference>
<dbReference type="InterPro" id="IPR036291">
    <property type="entry name" value="NAD(P)-bd_dom_sf"/>
</dbReference>
<gene>
    <name evidence="2" type="ORF">HY912_02820</name>
</gene>
<dbReference type="Gene3D" id="3.90.25.10">
    <property type="entry name" value="UDP-galactose 4-epimerase, domain 1"/>
    <property type="match status" value="1"/>
</dbReference>
<dbReference type="Proteomes" id="UP000807825">
    <property type="component" value="Unassembled WGS sequence"/>
</dbReference>
<reference evidence="2" key="1">
    <citation type="submission" date="2020-07" db="EMBL/GenBank/DDBJ databases">
        <title>Huge and variable diversity of episymbiotic CPR bacteria and DPANN archaea in groundwater ecosystems.</title>
        <authorList>
            <person name="He C.Y."/>
            <person name="Keren R."/>
            <person name="Whittaker M."/>
            <person name="Farag I.F."/>
            <person name="Doudna J."/>
            <person name="Cate J.H.D."/>
            <person name="Banfield J.F."/>
        </authorList>
    </citation>
    <scope>NUCLEOTIDE SEQUENCE</scope>
    <source>
        <strain evidence="2">NC_groundwater_1664_Pr3_B-0.1um_52_9</strain>
    </source>
</reference>
<dbReference type="InterPro" id="IPR016040">
    <property type="entry name" value="NAD(P)-bd_dom"/>
</dbReference>